<sequence length="285" mass="30785">MSIIRTIRTYHSAPNFSIPPPDANGPLQLGSLLYELGDPAPLNTKDRRPVPEDEIFRSHVDRFGTAMSRQTSGELGIFAKLLGLDGVGGKLSINGARSKNEISLLLADRLDTMYFNPSREYVQLAMQTPSVRAFRDATRDQEPLFMVTGIKIARGASVSAMGGRALGGGIEAGMPDLATGLVQIGATAGGEMSRENRMGFQSSSDFVLGYRVSLINMKKDMVRPKVYTRGATMVSDDVEEVVDGDGGEPEAIHDFASESIEAGSVFLDQTGITDSEPCRWVLHNV</sequence>
<dbReference type="EMBL" id="MTYI01000016">
    <property type="protein sequence ID" value="PNP58963.1"/>
    <property type="molecule type" value="Genomic_DNA"/>
</dbReference>
<evidence type="ECO:0000313" key="1">
    <source>
        <dbReference type="EMBL" id="PNP58963.1"/>
    </source>
</evidence>
<dbReference type="AlphaFoldDB" id="A0A2K0UME6"/>
<organism evidence="1 2">
    <name type="scientific">Trichoderma harzianum</name>
    <name type="common">Hypocrea lixii</name>
    <dbReference type="NCBI Taxonomy" id="5544"/>
    <lineage>
        <taxon>Eukaryota</taxon>
        <taxon>Fungi</taxon>
        <taxon>Dikarya</taxon>
        <taxon>Ascomycota</taxon>
        <taxon>Pezizomycotina</taxon>
        <taxon>Sordariomycetes</taxon>
        <taxon>Hypocreomycetidae</taxon>
        <taxon>Hypocreales</taxon>
        <taxon>Hypocreaceae</taxon>
        <taxon>Trichoderma</taxon>
    </lineage>
</organism>
<name>A0A2K0UME6_TRIHA</name>
<accession>A0A2K0UME6</accession>
<evidence type="ECO:0000313" key="2">
    <source>
        <dbReference type="Proteomes" id="UP000236290"/>
    </source>
</evidence>
<reference evidence="1 2" key="1">
    <citation type="submission" date="2017-02" db="EMBL/GenBank/DDBJ databases">
        <title>Genomes of Trichoderma spp. with biocontrol activity.</title>
        <authorList>
            <person name="Gardiner D."/>
            <person name="Kazan K."/>
            <person name="Vos C."/>
            <person name="Harvey P."/>
        </authorList>
    </citation>
    <scope>NUCLEOTIDE SEQUENCE [LARGE SCALE GENOMIC DNA]</scope>
    <source>
        <strain evidence="1 2">Tr1</strain>
    </source>
</reference>
<comment type="caution">
    <text evidence="1">The sequence shown here is derived from an EMBL/GenBank/DDBJ whole genome shotgun (WGS) entry which is preliminary data.</text>
</comment>
<protein>
    <submittedName>
        <fullName evidence="1">Uncharacterized protein</fullName>
    </submittedName>
</protein>
<dbReference type="Proteomes" id="UP000236290">
    <property type="component" value="Unassembled WGS sequence"/>
</dbReference>
<dbReference type="OrthoDB" id="4500473at2759"/>
<proteinExistence type="predicted"/>
<gene>
    <name evidence="1" type="ORF">THARTR1_01211</name>
</gene>